<evidence type="ECO:0000313" key="1">
    <source>
        <dbReference type="EMBL" id="MFC5504240.1"/>
    </source>
</evidence>
<dbReference type="RefSeq" id="WP_377815309.1">
    <property type="nucleotide sequence ID" value="NZ_JBHSLU010000006.1"/>
</dbReference>
<organism evidence="1 2">
    <name type="scientific">Bosea massiliensis</name>
    <dbReference type="NCBI Taxonomy" id="151419"/>
    <lineage>
        <taxon>Bacteria</taxon>
        <taxon>Pseudomonadati</taxon>
        <taxon>Pseudomonadota</taxon>
        <taxon>Alphaproteobacteria</taxon>
        <taxon>Hyphomicrobiales</taxon>
        <taxon>Boseaceae</taxon>
        <taxon>Bosea</taxon>
    </lineage>
</organism>
<protein>
    <submittedName>
        <fullName evidence="1">Uncharacterized protein</fullName>
    </submittedName>
</protein>
<gene>
    <name evidence="1" type="ORF">ACFPN9_03090</name>
</gene>
<keyword evidence="2" id="KW-1185">Reference proteome</keyword>
<dbReference type="EMBL" id="JBHSLU010000006">
    <property type="protein sequence ID" value="MFC5504240.1"/>
    <property type="molecule type" value="Genomic_DNA"/>
</dbReference>
<accession>A0ABW0NVV6</accession>
<dbReference type="Proteomes" id="UP001596060">
    <property type="component" value="Unassembled WGS sequence"/>
</dbReference>
<comment type="caution">
    <text evidence="1">The sequence shown here is derived from an EMBL/GenBank/DDBJ whole genome shotgun (WGS) entry which is preliminary data.</text>
</comment>
<proteinExistence type="predicted"/>
<evidence type="ECO:0000313" key="2">
    <source>
        <dbReference type="Proteomes" id="UP001596060"/>
    </source>
</evidence>
<reference evidence="2" key="1">
    <citation type="journal article" date="2019" name="Int. J. Syst. Evol. Microbiol.">
        <title>The Global Catalogue of Microorganisms (GCM) 10K type strain sequencing project: providing services to taxonomists for standard genome sequencing and annotation.</title>
        <authorList>
            <consortium name="The Broad Institute Genomics Platform"/>
            <consortium name="The Broad Institute Genome Sequencing Center for Infectious Disease"/>
            <person name="Wu L."/>
            <person name="Ma J."/>
        </authorList>
    </citation>
    <scope>NUCLEOTIDE SEQUENCE [LARGE SCALE GENOMIC DNA]</scope>
    <source>
        <strain evidence="2">CCUG 43117</strain>
    </source>
</reference>
<name>A0ABW0NVV6_9HYPH</name>
<sequence>MPDHTEVEFDAAIAGEAEAREGLPAEKGAADGISEPAFVVDKDGLLPKLQYFRYDDDGPAAGLLRGTTGFGRTAVHATWT</sequence>